<dbReference type="GO" id="GO:0004620">
    <property type="term" value="F:phospholipase activity"/>
    <property type="evidence" value="ECO:0007669"/>
    <property type="project" value="TreeGrafter"/>
</dbReference>
<keyword evidence="5" id="KW-1185">Reference proteome</keyword>
<sequence length="504" mass="56916">SGEPLQIDHLVFVVHGIGPACDIRFRSIVQCVNDFRNVSLSMLQAHFKKAQEQQQVGRVEFLPVNWHSSLHSTGVDVDLERITLPSINRLRHFINDTILDVFFYNSSTYCQTIVDTVASEMNRLHQLFLQRNPQFRGGVSIAGHSLGSLILFDLLTNQKADPEEDEHCAQGSRTTSSTGGIEEVKEILKKLELSEYCDVFEKEKMDRQALFLCTEKNLQEMGIPLGPRMKILHYISSKTEMKVCFLHGLCLCHHVPSHASDTKTPLSCCRLRAQQLLGTVSANYPQLNYKPTIFFAFGSPIGMFLTVRGVKRIDPNYSLPTCKGFFNIFHPFDPVAYRIEPMIVPELEFEPMLLPHHKGRKRMHLELKEGLTRMSVDLKNNLLGSLRVAWQSFTRAPVPALEAASTEAEAEAEAGTEKQPDIKPEEPPAAVKEEAPVINVGRLNGGNRIDYVLQEKPIESFNEYLFALQGHLCYWESEDTVLLVLKEIYQTQGITLDQPLPGSQ</sequence>
<dbReference type="SUPFAM" id="SSF47769">
    <property type="entry name" value="SAM/Pointed domain"/>
    <property type="match status" value="1"/>
</dbReference>
<feature type="domain" description="DDHD" evidence="3">
    <location>
        <begin position="287"/>
        <end position="490"/>
    </location>
</feature>
<dbReference type="Pfam" id="PF02862">
    <property type="entry name" value="DDHD"/>
    <property type="match status" value="1"/>
</dbReference>
<dbReference type="AlphaFoldDB" id="A0A851SEF7"/>
<dbReference type="InterPro" id="IPR013761">
    <property type="entry name" value="SAM/pointed_sf"/>
</dbReference>
<feature type="compositionally biased region" description="Basic and acidic residues" evidence="2">
    <location>
        <begin position="415"/>
        <end position="434"/>
    </location>
</feature>
<feature type="region of interest" description="Disordered" evidence="2">
    <location>
        <begin position="402"/>
        <end position="434"/>
    </location>
</feature>
<dbReference type="InterPro" id="IPR001660">
    <property type="entry name" value="SAM"/>
</dbReference>
<dbReference type="EMBL" id="WBNC01002375">
    <property type="protein sequence ID" value="NXD02916.1"/>
    <property type="molecule type" value="Genomic_DNA"/>
</dbReference>
<comment type="caution">
    <text evidence="4">The sequence shown here is derived from an EMBL/GenBank/DDBJ whole genome shotgun (WGS) entry which is preliminary data.</text>
</comment>
<reference evidence="4" key="1">
    <citation type="submission" date="2019-09" db="EMBL/GenBank/DDBJ databases">
        <title>Bird 10,000 Genomes (B10K) Project - Family phase.</title>
        <authorList>
            <person name="Zhang G."/>
        </authorList>
    </citation>
    <scope>NUCLEOTIDE SEQUENCE</scope>
    <source>
        <strain evidence="4">OUT-0039</strain>
        <tissue evidence="4">Muscle</tissue>
    </source>
</reference>
<accession>A0A851SEF7</accession>
<evidence type="ECO:0000256" key="1">
    <source>
        <dbReference type="ARBA" id="ARBA00038464"/>
    </source>
</evidence>
<dbReference type="PANTHER" id="PTHR23509">
    <property type="entry name" value="PA-PL1 PHOSPHOLIPASE FAMILY"/>
    <property type="match status" value="1"/>
</dbReference>
<feature type="non-terminal residue" evidence="4">
    <location>
        <position position="1"/>
    </location>
</feature>
<dbReference type="GO" id="GO:0046872">
    <property type="term" value="F:metal ion binding"/>
    <property type="evidence" value="ECO:0007669"/>
    <property type="project" value="InterPro"/>
</dbReference>
<feature type="non-terminal residue" evidence="4">
    <location>
        <position position="504"/>
    </location>
</feature>
<dbReference type="PROSITE" id="PS51043">
    <property type="entry name" value="DDHD"/>
    <property type="match status" value="1"/>
</dbReference>
<protein>
    <submittedName>
        <fullName evidence="4">DDHD2 Phospholipase</fullName>
    </submittedName>
</protein>
<dbReference type="SMART" id="SM01127">
    <property type="entry name" value="DDHD"/>
    <property type="match status" value="1"/>
</dbReference>
<proteinExistence type="inferred from homology"/>
<evidence type="ECO:0000259" key="3">
    <source>
        <dbReference type="PROSITE" id="PS51043"/>
    </source>
</evidence>
<dbReference type="InterPro" id="IPR058055">
    <property type="entry name" value="PA-PLA1"/>
</dbReference>
<dbReference type="SMART" id="SM00454">
    <property type="entry name" value="SAM"/>
    <property type="match status" value="1"/>
</dbReference>
<evidence type="ECO:0000313" key="4">
    <source>
        <dbReference type="EMBL" id="NXD02916.1"/>
    </source>
</evidence>
<evidence type="ECO:0000256" key="2">
    <source>
        <dbReference type="SAM" id="MobiDB-lite"/>
    </source>
</evidence>
<organism evidence="4 5">
    <name type="scientific">Certhia familiaris</name>
    <name type="common">Eurasian treecreeper</name>
    <dbReference type="NCBI Taxonomy" id="73333"/>
    <lineage>
        <taxon>Eukaryota</taxon>
        <taxon>Metazoa</taxon>
        <taxon>Chordata</taxon>
        <taxon>Craniata</taxon>
        <taxon>Vertebrata</taxon>
        <taxon>Euteleostomi</taxon>
        <taxon>Archelosauria</taxon>
        <taxon>Archosauria</taxon>
        <taxon>Dinosauria</taxon>
        <taxon>Saurischia</taxon>
        <taxon>Theropoda</taxon>
        <taxon>Coelurosauria</taxon>
        <taxon>Aves</taxon>
        <taxon>Neognathae</taxon>
        <taxon>Neoaves</taxon>
        <taxon>Telluraves</taxon>
        <taxon>Australaves</taxon>
        <taxon>Passeriformes</taxon>
        <taxon>Certhiidae</taxon>
        <taxon>Certhiinae</taxon>
        <taxon>Certhia</taxon>
    </lineage>
</organism>
<dbReference type="GO" id="GO:0004806">
    <property type="term" value="F:triacylglycerol lipase activity"/>
    <property type="evidence" value="ECO:0007669"/>
    <property type="project" value="TreeGrafter"/>
</dbReference>
<gene>
    <name evidence="4" type="primary">Ddhd2</name>
    <name evidence="4" type="ORF">CERFAM_R06277</name>
</gene>
<dbReference type="InterPro" id="IPR004177">
    <property type="entry name" value="DDHD_dom"/>
</dbReference>
<evidence type="ECO:0000313" key="5">
    <source>
        <dbReference type="Proteomes" id="UP000611277"/>
    </source>
</evidence>
<name>A0A851SEF7_CERFA</name>
<dbReference type="GO" id="GO:0030134">
    <property type="term" value="C:COPII-coated ER to Golgi transport vesicle"/>
    <property type="evidence" value="ECO:0007669"/>
    <property type="project" value="TreeGrafter"/>
</dbReference>
<dbReference type="FunFam" id="1.10.150.50:FF:000034">
    <property type="entry name" value="ankyrin repeat and SAM domain-containing protein 4B"/>
    <property type="match status" value="1"/>
</dbReference>
<dbReference type="Proteomes" id="UP000611277">
    <property type="component" value="Unassembled WGS sequence"/>
</dbReference>
<dbReference type="Gene3D" id="1.10.150.50">
    <property type="entry name" value="Transcription Factor, Ets-1"/>
    <property type="match status" value="1"/>
</dbReference>
<dbReference type="PANTHER" id="PTHR23509:SF7">
    <property type="entry name" value="PHOSPHOLIPASE DDHD2"/>
    <property type="match status" value="1"/>
</dbReference>
<comment type="similarity">
    <text evidence="1">Belongs to the PA-PLA1 family.</text>
</comment>
<dbReference type="Pfam" id="PF00536">
    <property type="entry name" value="SAM_1"/>
    <property type="match status" value="1"/>
</dbReference>